<keyword evidence="6" id="KW-1185">Reference proteome</keyword>
<dbReference type="STRING" id="42156.A0A3P7K003"/>
<keyword evidence="2" id="KW-0970">Cilium biogenesis/degradation</keyword>
<dbReference type="InterPro" id="IPR040369">
    <property type="entry name" value="ARMC9"/>
</dbReference>
<feature type="non-terminal residue" evidence="5">
    <location>
        <position position="1"/>
    </location>
</feature>
<sequence length="206" mass="22652">NVVSVILSQGDNGNDTKEELCRLLNSIASFHRGRNYLLASNQGKELIATLATALKTKKLHNYAAEHVLATLQKLSIRSAVQKELIRLGVVEWLSVYLGSKLSATALDYGCALLLNLCLDPSGRSAASRITTIFITTIANLISDHKLQVCKYINGILFTILGIAQMKVRVKEINLIDTIKEKLSNHHCEDDEKQLPIICKILSGGKI</sequence>
<evidence type="ECO:0000313" key="5">
    <source>
        <dbReference type="EMBL" id="VDM91976.1"/>
    </source>
</evidence>
<keyword evidence="3" id="KW-0966">Cell projection</keyword>
<name>A0A3P7K003_LITSI</name>
<evidence type="ECO:0000259" key="4">
    <source>
        <dbReference type="Pfam" id="PF21050"/>
    </source>
</evidence>
<dbReference type="GO" id="GO:0036064">
    <property type="term" value="C:ciliary basal body"/>
    <property type="evidence" value="ECO:0007669"/>
    <property type="project" value="InterPro"/>
</dbReference>
<dbReference type="Pfam" id="PF21050">
    <property type="entry name" value="ARMC9_ARM"/>
    <property type="match status" value="1"/>
</dbReference>
<dbReference type="InterPro" id="IPR048959">
    <property type="entry name" value="ARMC9_ARM_dom"/>
</dbReference>
<protein>
    <recommendedName>
        <fullName evidence="4">LisH domain-containing protein</fullName>
    </recommendedName>
</protein>
<dbReference type="InterPro" id="IPR011989">
    <property type="entry name" value="ARM-like"/>
</dbReference>
<dbReference type="GO" id="GO:0097542">
    <property type="term" value="C:ciliary tip"/>
    <property type="evidence" value="ECO:0007669"/>
    <property type="project" value="TreeGrafter"/>
</dbReference>
<dbReference type="GO" id="GO:0005814">
    <property type="term" value="C:centriole"/>
    <property type="evidence" value="ECO:0007669"/>
    <property type="project" value="TreeGrafter"/>
</dbReference>
<dbReference type="AlphaFoldDB" id="A0A3P7K003"/>
<dbReference type="OMA" id="LCELHIP"/>
<dbReference type="EMBL" id="UYRX01001707">
    <property type="protein sequence ID" value="VDM91976.1"/>
    <property type="molecule type" value="Genomic_DNA"/>
</dbReference>
<dbReference type="OrthoDB" id="193023at2759"/>
<accession>A0A3P7K003</accession>
<comment type="subcellular location">
    <subcellularLocation>
        <location evidence="1">Cytoplasm</location>
        <location evidence="1">Cytoskeleton</location>
        <location evidence="1">Cilium basal body</location>
    </subcellularLocation>
</comment>
<dbReference type="GO" id="GO:0005813">
    <property type="term" value="C:centrosome"/>
    <property type="evidence" value="ECO:0007669"/>
    <property type="project" value="UniProtKB-SubCell"/>
</dbReference>
<organism evidence="5 6">
    <name type="scientific">Litomosoides sigmodontis</name>
    <name type="common">Filarial nematode worm</name>
    <dbReference type="NCBI Taxonomy" id="42156"/>
    <lineage>
        <taxon>Eukaryota</taxon>
        <taxon>Metazoa</taxon>
        <taxon>Ecdysozoa</taxon>
        <taxon>Nematoda</taxon>
        <taxon>Chromadorea</taxon>
        <taxon>Rhabditida</taxon>
        <taxon>Spirurina</taxon>
        <taxon>Spiruromorpha</taxon>
        <taxon>Filarioidea</taxon>
        <taxon>Onchocercidae</taxon>
        <taxon>Litomosoides</taxon>
    </lineage>
</organism>
<evidence type="ECO:0000313" key="6">
    <source>
        <dbReference type="Proteomes" id="UP000277928"/>
    </source>
</evidence>
<dbReference type="Proteomes" id="UP000277928">
    <property type="component" value="Unassembled WGS sequence"/>
</dbReference>
<evidence type="ECO:0000256" key="3">
    <source>
        <dbReference type="ARBA" id="ARBA00023273"/>
    </source>
</evidence>
<dbReference type="PANTHER" id="PTHR14881">
    <property type="entry name" value="LISH DOMAIN-CONTAINING PROTEIN ARMC9"/>
    <property type="match status" value="1"/>
</dbReference>
<evidence type="ECO:0000256" key="2">
    <source>
        <dbReference type="ARBA" id="ARBA00022794"/>
    </source>
</evidence>
<dbReference type="InterPro" id="IPR016024">
    <property type="entry name" value="ARM-type_fold"/>
</dbReference>
<evidence type="ECO:0000256" key="1">
    <source>
        <dbReference type="ARBA" id="ARBA00004120"/>
    </source>
</evidence>
<dbReference type="PANTHER" id="PTHR14881:SF4">
    <property type="entry name" value="LISH DOMAIN-CONTAINING PROTEIN ARMC9"/>
    <property type="match status" value="1"/>
</dbReference>
<feature type="domain" description="LisH" evidence="4">
    <location>
        <begin position="84"/>
        <end position="201"/>
    </location>
</feature>
<dbReference type="Gene3D" id="1.25.10.10">
    <property type="entry name" value="Leucine-rich Repeat Variant"/>
    <property type="match status" value="1"/>
</dbReference>
<reference evidence="5 6" key="1">
    <citation type="submission" date="2018-08" db="EMBL/GenBank/DDBJ databases">
        <authorList>
            <person name="Laetsch R D."/>
            <person name="Stevens L."/>
            <person name="Kumar S."/>
            <person name="Blaxter L. M."/>
        </authorList>
    </citation>
    <scope>NUCLEOTIDE SEQUENCE [LARGE SCALE GENOMIC DNA]</scope>
</reference>
<gene>
    <name evidence="5" type="ORF">NLS_LOCUS9570</name>
</gene>
<dbReference type="GO" id="GO:0060271">
    <property type="term" value="P:cilium assembly"/>
    <property type="evidence" value="ECO:0007669"/>
    <property type="project" value="InterPro"/>
</dbReference>
<dbReference type="SUPFAM" id="SSF48371">
    <property type="entry name" value="ARM repeat"/>
    <property type="match status" value="1"/>
</dbReference>
<proteinExistence type="predicted"/>